<evidence type="ECO:0000313" key="6">
    <source>
        <dbReference type="EMBL" id="HIX48048.1"/>
    </source>
</evidence>
<evidence type="ECO:0000313" key="7">
    <source>
        <dbReference type="Proteomes" id="UP000824243"/>
    </source>
</evidence>
<dbReference type="CDD" id="cd00038">
    <property type="entry name" value="CAP_ED"/>
    <property type="match status" value="1"/>
</dbReference>
<protein>
    <submittedName>
        <fullName evidence="6">Crp/Fnr family transcriptional regulator</fullName>
    </submittedName>
</protein>
<evidence type="ECO:0000259" key="5">
    <source>
        <dbReference type="PROSITE" id="PS51063"/>
    </source>
</evidence>
<evidence type="ECO:0000256" key="1">
    <source>
        <dbReference type="ARBA" id="ARBA00023015"/>
    </source>
</evidence>
<reference evidence="6" key="1">
    <citation type="journal article" date="2021" name="PeerJ">
        <title>Extensive microbial diversity within the chicken gut microbiome revealed by metagenomics and culture.</title>
        <authorList>
            <person name="Gilroy R."/>
            <person name="Ravi A."/>
            <person name="Getino M."/>
            <person name="Pursley I."/>
            <person name="Horton D.L."/>
            <person name="Alikhan N.F."/>
            <person name="Baker D."/>
            <person name="Gharbi K."/>
            <person name="Hall N."/>
            <person name="Watson M."/>
            <person name="Adriaenssens E.M."/>
            <person name="Foster-Nyarko E."/>
            <person name="Jarju S."/>
            <person name="Secka A."/>
            <person name="Antonio M."/>
            <person name="Oren A."/>
            <person name="Chaudhuri R.R."/>
            <person name="La Ragione R."/>
            <person name="Hildebrand F."/>
            <person name="Pallen M.J."/>
        </authorList>
    </citation>
    <scope>NUCLEOTIDE SEQUENCE</scope>
    <source>
        <strain evidence="6">ChiSjej5B23-15282</strain>
    </source>
</reference>
<keyword evidence="2" id="KW-0238">DNA-binding</keyword>
<dbReference type="Proteomes" id="UP000824243">
    <property type="component" value="Unassembled WGS sequence"/>
</dbReference>
<name>A0A9D1VWF0_9FIRM</name>
<sequence length="228" mass="24934">MDLANTQLFRGLEKSEITTLLDCLNAAERNFRKGETILSEGSITENMGIVLSGMAVISSSDIWGNTSILGNAAPGSVFAEVYACIPGQPLLVTVSAAEDTSVLFLNAGSILATCTNACPFHTRLVRNLLTVCAHKSLQLSQRILHTSSKSIRGRLMSYFSECAKRTGSSSFLIPYNRQQLADYLNVDRSAMCNELSKMQKDGVIEYERNRILLKEQKGLDPLTKPPVP</sequence>
<dbReference type="InterPro" id="IPR018490">
    <property type="entry name" value="cNMP-bd_dom_sf"/>
</dbReference>
<comment type="caution">
    <text evidence="6">The sequence shown here is derived from an EMBL/GenBank/DDBJ whole genome shotgun (WGS) entry which is preliminary data.</text>
</comment>
<accession>A0A9D1VWF0</accession>
<keyword evidence="3" id="KW-0804">Transcription</keyword>
<dbReference type="SUPFAM" id="SSF51206">
    <property type="entry name" value="cAMP-binding domain-like"/>
    <property type="match status" value="1"/>
</dbReference>
<dbReference type="EMBL" id="DXFA01000063">
    <property type="protein sequence ID" value="HIX48048.1"/>
    <property type="molecule type" value="Genomic_DNA"/>
</dbReference>
<dbReference type="InterPro" id="IPR000595">
    <property type="entry name" value="cNMP-bd_dom"/>
</dbReference>
<dbReference type="GO" id="GO:0003677">
    <property type="term" value="F:DNA binding"/>
    <property type="evidence" value="ECO:0007669"/>
    <property type="project" value="UniProtKB-KW"/>
</dbReference>
<dbReference type="SMART" id="SM00100">
    <property type="entry name" value="cNMP"/>
    <property type="match status" value="1"/>
</dbReference>
<dbReference type="Pfam" id="PF00027">
    <property type="entry name" value="cNMP_binding"/>
    <property type="match status" value="1"/>
</dbReference>
<feature type="domain" description="HTH crp-type" evidence="5">
    <location>
        <begin position="149"/>
        <end position="217"/>
    </location>
</feature>
<reference evidence="6" key="2">
    <citation type="submission" date="2021-04" db="EMBL/GenBank/DDBJ databases">
        <authorList>
            <person name="Gilroy R."/>
        </authorList>
    </citation>
    <scope>NUCLEOTIDE SEQUENCE</scope>
    <source>
        <strain evidence="6">ChiSjej5B23-15282</strain>
    </source>
</reference>
<feature type="domain" description="Cyclic nucleotide-binding" evidence="4">
    <location>
        <begin position="8"/>
        <end position="106"/>
    </location>
</feature>
<dbReference type="InterPro" id="IPR012318">
    <property type="entry name" value="HTH_CRP"/>
</dbReference>
<evidence type="ECO:0000259" key="4">
    <source>
        <dbReference type="PROSITE" id="PS50042"/>
    </source>
</evidence>
<dbReference type="SUPFAM" id="SSF46785">
    <property type="entry name" value="Winged helix' DNA-binding domain"/>
    <property type="match status" value="1"/>
</dbReference>
<dbReference type="InterPro" id="IPR014710">
    <property type="entry name" value="RmlC-like_jellyroll"/>
</dbReference>
<dbReference type="Pfam" id="PF13545">
    <property type="entry name" value="HTH_Crp_2"/>
    <property type="match status" value="1"/>
</dbReference>
<dbReference type="AlphaFoldDB" id="A0A9D1VWF0"/>
<keyword evidence="1" id="KW-0805">Transcription regulation</keyword>
<organism evidence="6 7">
    <name type="scientific">Candidatus Mediterraneibacter caccavium</name>
    <dbReference type="NCBI Taxonomy" id="2838661"/>
    <lineage>
        <taxon>Bacteria</taxon>
        <taxon>Bacillati</taxon>
        <taxon>Bacillota</taxon>
        <taxon>Clostridia</taxon>
        <taxon>Lachnospirales</taxon>
        <taxon>Lachnospiraceae</taxon>
        <taxon>Mediterraneibacter</taxon>
    </lineage>
</organism>
<evidence type="ECO:0000256" key="3">
    <source>
        <dbReference type="ARBA" id="ARBA00023163"/>
    </source>
</evidence>
<evidence type="ECO:0000256" key="2">
    <source>
        <dbReference type="ARBA" id="ARBA00023125"/>
    </source>
</evidence>
<gene>
    <name evidence="6" type="ORF">H9981_03385</name>
</gene>
<dbReference type="GO" id="GO:0006355">
    <property type="term" value="P:regulation of DNA-templated transcription"/>
    <property type="evidence" value="ECO:0007669"/>
    <property type="project" value="InterPro"/>
</dbReference>
<dbReference type="Gene3D" id="2.60.120.10">
    <property type="entry name" value="Jelly Rolls"/>
    <property type="match status" value="1"/>
</dbReference>
<dbReference type="PROSITE" id="PS51063">
    <property type="entry name" value="HTH_CRP_2"/>
    <property type="match status" value="1"/>
</dbReference>
<dbReference type="InterPro" id="IPR036390">
    <property type="entry name" value="WH_DNA-bd_sf"/>
</dbReference>
<proteinExistence type="predicted"/>
<dbReference type="PROSITE" id="PS50042">
    <property type="entry name" value="CNMP_BINDING_3"/>
    <property type="match status" value="1"/>
</dbReference>